<gene>
    <name evidence="2" type="ORF">M404DRAFT_25285</name>
</gene>
<dbReference type="EMBL" id="KN831966">
    <property type="protein sequence ID" value="KIO05563.1"/>
    <property type="molecule type" value="Genomic_DNA"/>
</dbReference>
<reference evidence="3" key="2">
    <citation type="submission" date="2015-01" db="EMBL/GenBank/DDBJ databases">
        <title>Evolutionary Origins and Diversification of the Mycorrhizal Mutualists.</title>
        <authorList>
            <consortium name="DOE Joint Genome Institute"/>
            <consortium name="Mycorrhizal Genomics Consortium"/>
            <person name="Kohler A."/>
            <person name="Kuo A."/>
            <person name="Nagy L.G."/>
            <person name="Floudas D."/>
            <person name="Copeland A."/>
            <person name="Barry K.W."/>
            <person name="Cichocki N."/>
            <person name="Veneault-Fourrey C."/>
            <person name="LaButti K."/>
            <person name="Lindquist E.A."/>
            <person name="Lipzen A."/>
            <person name="Lundell T."/>
            <person name="Morin E."/>
            <person name="Murat C."/>
            <person name="Riley R."/>
            <person name="Ohm R."/>
            <person name="Sun H."/>
            <person name="Tunlid A."/>
            <person name="Henrissat B."/>
            <person name="Grigoriev I.V."/>
            <person name="Hibbett D.S."/>
            <person name="Martin F."/>
        </authorList>
    </citation>
    <scope>NUCLEOTIDE SEQUENCE [LARGE SCALE GENOMIC DNA]</scope>
    <source>
        <strain evidence="3">Marx 270</strain>
    </source>
</reference>
<dbReference type="AlphaFoldDB" id="A0A0C3J940"/>
<organism evidence="2 3">
    <name type="scientific">Pisolithus tinctorius Marx 270</name>
    <dbReference type="NCBI Taxonomy" id="870435"/>
    <lineage>
        <taxon>Eukaryota</taxon>
        <taxon>Fungi</taxon>
        <taxon>Dikarya</taxon>
        <taxon>Basidiomycota</taxon>
        <taxon>Agaricomycotina</taxon>
        <taxon>Agaricomycetes</taxon>
        <taxon>Agaricomycetidae</taxon>
        <taxon>Boletales</taxon>
        <taxon>Sclerodermatineae</taxon>
        <taxon>Pisolithaceae</taxon>
        <taxon>Pisolithus</taxon>
    </lineage>
</organism>
<feature type="region of interest" description="Disordered" evidence="1">
    <location>
        <begin position="227"/>
        <end position="262"/>
    </location>
</feature>
<keyword evidence="3" id="KW-1185">Reference proteome</keyword>
<feature type="compositionally biased region" description="Basic and acidic residues" evidence="1">
    <location>
        <begin position="121"/>
        <end position="145"/>
    </location>
</feature>
<feature type="region of interest" description="Disordered" evidence="1">
    <location>
        <begin position="121"/>
        <end position="150"/>
    </location>
</feature>
<dbReference type="InParanoid" id="A0A0C3J940"/>
<dbReference type="STRING" id="870435.A0A0C3J940"/>
<sequence length="262" mass="29408">MKAKSKERKRQKVAEQAQQEEQVWLEAKRVEREQIEAERAERERVEAKRAERKAEEKRACKEEEISSEAAEVKKVVMDSGCTHCTWVKTICEFLVDGNKKQVTCIQCNQLKGKCWWPGDGKDTEASPKAKVDKGKKWKADDEMPEPRLSQKKQVKLKLTEVLEINRPEAGGSGARKAITGGLIANNLAGLFRLQEAVVKDSGWITDVLKAIINESYGFGVAVTPLDSGSSELDLDEPHEEAEWLQAEGEEEEAKGEDEPMAK</sequence>
<dbReference type="HOGENOM" id="CLU_048923_0_0_1"/>
<evidence type="ECO:0000256" key="1">
    <source>
        <dbReference type="SAM" id="MobiDB-lite"/>
    </source>
</evidence>
<protein>
    <submittedName>
        <fullName evidence="2">Uncharacterized protein</fullName>
    </submittedName>
</protein>
<evidence type="ECO:0000313" key="3">
    <source>
        <dbReference type="Proteomes" id="UP000054217"/>
    </source>
</evidence>
<reference evidence="2 3" key="1">
    <citation type="submission" date="2014-04" db="EMBL/GenBank/DDBJ databases">
        <authorList>
            <consortium name="DOE Joint Genome Institute"/>
            <person name="Kuo A."/>
            <person name="Kohler A."/>
            <person name="Costa M.D."/>
            <person name="Nagy L.G."/>
            <person name="Floudas D."/>
            <person name="Copeland A."/>
            <person name="Barry K.W."/>
            <person name="Cichocki N."/>
            <person name="Veneault-Fourrey C."/>
            <person name="LaButti K."/>
            <person name="Lindquist E.A."/>
            <person name="Lipzen A."/>
            <person name="Lundell T."/>
            <person name="Morin E."/>
            <person name="Murat C."/>
            <person name="Sun H."/>
            <person name="Tunlid A."/>
            <person name="Henrissat B."/>
            <person name="Grigoriev I.V."/>
            <person name="Hibbett D.S."/>
            <person name="Martin F."/>
            <person name="Nordberg H.P."/>
            <person name="Cantor M.N."/>
            <person name="Hua S.X."/>
        </authorList>
    </citation>
    <scope>NUCLEOTIDE SEQUENCE [LARGE SCALE GENOMIC DNA]</scope>
    <source>
        <strain evidence="2 3">Marx 270</strain>
    </source>
</reference>
<dbReference type="Proteomes" id="UP000054217">
    <property type="component" value="Unassembled WGS sequence"/>
</dbReference>
<feature type="region of interest" description="Disordered" evidence="1">
    <location>
        <begin position="36"/>
        <end position="58"/>
    </location>
</feature>
<proteinExistence type="predicted"/>
<name>A0A0C3J940_PISTI</name>
<accession>A0A0C3J940</accession>
<evidence type="ECO:0000313" key="2">
    <source>
        <dbReference type="EMBL" id="KIO05563.1"/>
    </source>
</evidence>